<comment type="subcellular location">
    <subcellularLocation>
        <location evidence="1 9">Nucleus</location>
        <location evidence="1 9">Nuclear pore complex</location>
    </subcellularLocation>
</comment>
<evidence type="ECO:0000256" key="3">
    <source>
        <dbReference type="ARBA" id="ARBA00022448"/>
    </source>
</evidence>
<protein>
    <recommendedName>
        <fullName evidence="9">Nuclear pore complex protein Nup85</fullName>
    </recommendedName>
</protein>
<proteinExistence type="inferred from homology"/>
<evidence type="ECO:0000256" key="8">
    <source>
        <dbReference type="ARBA" id="ARBA00023242"/>
    </source>
</evidence>
<comment type="subunit">
    <text evidence="9">Component of the nuclear pore complex (NPC).</text>
</comment>
<keyword evidence="9" id="KW-0472">Membrane</keyword>
<keyword evidence="5 9" id="KW-0653">Protein transport</keyword>
<dbReference type="InterPro" id="IPR011502">
    <property type="entry name" value="Nucleoporin_Nup85"/>
</dbReference>
<comment type="similarity">
    <text evidence="2 9">Belongs to the nucleoporin Nup85 family.</text>
</comment>
<dbReference type="PANTHER" id="PTHR13373:SF21">
    <property type="entry name" value="NUCLEAR PORE COMPLEX PROTEIN NUP85"/>
    <property type="match status" value="1"/>
</dbReference>
<dbReference type="Pfam" id="PF07575">
    <property type="entry name" value="Nucleopor_Nup85"/>
    <property type="match status" value="1"/>
</dbReference>
<keyword evidence="11" id="KW-1185">Reference proteome</keyword>
<dbReference type="GO" id="GO:0045893">
    <property type="term" value="P:positive regulation of DNA-templated transcription"/>
    <property type="evidence" value="ECO:0007669"/>
    <property type="project" value="TreeGrafter"/>
</dbReference>
<keyword evidence="6 9" id="KW-0811">Translocation</keyword>
<accession>A0A1G4JM29</accession>
<dbReference type="GO" id="GO:0006606">
    <property type="term" value="P:protein import into nucleus"/>
    <property type="evidence" value="ECO:0007669"/>
    <property type="project" value="TreeGrafter"/>
</dbReference>
<dbReference type="AlphaFoldDB" id="A0A1G4JM29"/>
<evidence type="ECO:0000313" key="11">
    <source>
        <dbReference type="Proteomes" id="UP000191144"/>
    </source>
</evidence>
<keyword evidence="3 9" id="KW-0813">Transport</keyword>
<keyword evidence="8 9" id="KW-0539">Nucleus</keyword>
<evidence type="ECO:0000256" key="5">
    <source>
        <dbReference type="ARBA" id="ARBA00022927"/>
    </source>
</evidence>
<keyword evidence="4 9" id="KW-0509">mRNA transport</keyword>
<gene>
    <name evidence="10" type="ORF">LAME_0E12398G</name>
</gene>
<dbReference type="OrthoDB" id="17644at2759"/>
<evidence type="ECO:0000256" key="6">
    <source>
        <dbReference type="ARBA" id="ARBA00023010"/>
    </source>
</evidence>
<dbReference type="GO" id="GO:0031080">
    <property type="term" value="C:nuclear pore outer ring"/>
    <property type="evidence" value="ECO:0007669"/>
    <property type="project" value="TreeGrafter"/>
</dbReference>
<organism evidence="10 11">
    <name type="scientific">Lachancea meyersii CBS 8951</name>
    <dbReference type="NCBI Taxonomy" id="1266667"/>
    <lineage>
        <taxon>Eukaryota</taxon>
        <taxon>Fungi</taxon>
        <taxon>Dikarya</taxon>
        <taxon>Ascomycota</taxon>
        <taxon>Saccharomycotina</taxon>
        <taxon>Saccharomycetes</taxon>
        <taxon>Saccharomycetales</taxon>
        <taxon>Saccharomycetaceae</taxon>
        <taxon>Lachancea</taxon>
    </lineage>
</organism>
<dbReference type="GO" id="GO:0031965">
    <property type="term" value="C:nuclear membrane"/>
    <property type="evidence" value="ECO:0007669"/>
    <property type="project" value="UniProtKB-UniRule"/>
</dbReference>
<dbReference type="EMBL" id="LT598481">
    <property type="protein sequence ID" value="SCU91407.1"/>
    <property type="molecule type" value="Genomic_DNA"/>
</dbReference>
<evidence type="ECO:0000256" key="4">
    <source>
        <dbReference type="ARBA" id="ARBA00022816"/>
    </source>
</evidence>
<reference evidence="11" key="1">
    <citation type="submission" date="2016-03" db="EMBL/GenBank/DDBJ databases">
        <authorList>
            <person name="Devillers Hugo."/>
        </authorList>
    </citation>
    <scope>NUCLEOTIDE SEQUENCE [LARGE SCALE GENOMIC DNA]</scope>
</reference>
<sequence>MSSVSWSQDNGFLMDVGSLNFLKSSSLDVDMDNYQIAEESSIDEVSGALQTFFEGFGPLGGSGESFVRPKRGLKFQMAPVRARSLGYYKCIGDKEAGNGDQKDVRLLTPNFHGMDSSEAYKQFVLTCFEIYKNLGEDRFFSIPTLGLVSQSAQIEHSQAVNLAMDALLDELETFALTQSLGRASELEECIAVLNCVKALYFTSYPQDQELENGSLVQNVAHWINRADGEPSERVIEQVFSGNNDIKVYEKSSLWKLVNQLLLRGLFEQALAVLERSGIFSALESQCEVTFNVLTDATSLLKEYPYSDGVSFREWKATALNLSQFFSECATNLGSDLRDFINDMLHLISGTQAKIIQYSNTWFESFCGLLTFYIPTIGLSEEYLQLSLDAHPADVCNAWEQACVDVIRGKVYAVLPMLESQDYCVAAFFAGICEAKGLLESSNSLLNHSKKYDDSIEEDLFSSKNSMASFLLHGFAMELCSYDDKHLWSVAIGTLALSPSGSSSAVRLAIAELLPHFPFENNDDVEWMLTLCAKWRLPEVAKTIYRILGNKFLYENNVIEAMTNFSKAGEYEWVKHYSWMIFEASVIQGSPLEDEVIDAIVSRRAEVEIPREILANVLTDAMRQTLSPYAVLCQFYRQAGQQDWDRALQSLLILFEFPYLPSHYLALLMAKFLYPVFLQNDSKQISEDKIIRIIRALNNFESDNDKSVALYEVLKEREDSDLLPTDLDGLIKLVRKRLNFKVCQEFMN</sequence>
<dbReference type="Proteomes" id="UP000191144">
    <property type="component" value="Chromosome E"/>
</dbReference>
<dbReference type="GO" id="GO:0006406">
    <property type="term" value="P:mRNA export from nucleus"/>
    <property type="evidence" value="ECO:0007669"/>
    <property type="project" value="TreeGrafter"/>
</dbReference>
<keyword evidence="7 9" id="KW-0906">Nuclear pore complex</keyword>
<evidence type="ECO:0000256" key="9">
    <source>
        <dbReference type="RuleBase" id="RU365073"/>
    </source>
</evidence>
<evidence type="ECO:0000256" key="7">
    <source>
        <dbReference type="ARBA" id="ARBA00023132"/>
    </source>
</evidence>
<evidence type="ECO:0000313" key="10">
    <source>
        <dbReference type="EMBL" id="SCU91407.1"/>
    </source>
</evidence>
<dbReference type="PANTHER" id="PTHR13373">
    <property type="entry name" value="FROUNT PROTEIN-RELATED"/>
    <property type="match status" value="1"/>
</dbReference>
<evidence type="ECO:0000256" key="2">
    <source>
        <dbReference type="ARBA" id="ARBA00005573"/>
    </source>
</evidence>
<evidence type="ECO:0000256" key="1">
    <source>
        <dbReference type="ARBA" id="ARBA00004567"/>
    </source>
</evidence>
<name>A0A1G4JM29_9SACH</name>
<comment type="function">
    <text evidence="9">Functions as a component of the nuclear pore complex (NPC).</text>
</comment>
<dbReference type="GO" id="GO:0017056">
    <property type="term" value="F:structural constituent of nuclear pore"/>
    <property type="evidence" value="ECO:0007669"/>
    <property type="project" value="TreeGrafter"/>
</dbReference>